<evidence type="ECO:0000313" key="2">
    <source>
        <dbReference type="Proteomes" id="UP000799324"/>
    </source>
</evidence>
<accession>A0A6A6TEA3</accession>
<organism evidence="1 2">
    <name type="scientific">Lophiostoma macrostomum CBS 122681</name>
    <dbReference type="NCBI Taxonomy" id="1314788"/>
    <lineage>
        <taxon>Eukaryota</taxon>
        <taxon>Fungi</taxon>
        <taxon>Dikarya</taxon>
        <taxon>Ascomycota</taxon>
        <taxon>Pezizomycotina</taxon>
        <taxon>Dothideomycetes</taxon>
        <taxon>Pleosporomycetidae</taxon>
        <taxon>Pleosporales</taxon>
        <taxon>Lophiostomataceae</taxon>
        <taxon>Lophiostoma</taxon>
    </lineage>
</organism>
<gene>
    <name evidence="1" type="ORF">K491DRAFT_318778</name>
</gene>
<sequence length="182" mass="20005">MPQVMEYGRTSHSYVTFLDLLMHPGVLAVRTSCSACVRLWLMVNTLDSVPLHRPAGKSAAALMAAAMGLDCTDLCYWRPLSCLYPQLPSVVSLEKRKWDRCSLSGRTFSTRASIGRSINWGGHVSIHGDRSSIACLEVGMVLILVFYLSPFHSIVSSPDRSIQGFDLPAEASLNVTRFIDGL</sequence>
<dbReference type="AlphaFoldDB" id="A0A6A6TEA3"/>
<dbReference type="EMBL" id="MU004323">
    <property type="protein sequence ID" value="KAF2657617.1"/>
    <property type="molecule type" value="Genomic_DNA"/>
</dbReference>
<protein>
    <submittedName>
        <fullName evidence="1">Uncharacterized protein</fullName>
    </submittedName>
</protein>
<proteinExistence type="predicted"/>
<keyword evidence="2" id="KW-1185">Reference proteome</keyword>
<dbReference type="Proteomes" id="UP000799324">
    <property type="component" value="Unassembled WGS sequence"/>
</dbReference>
<evidence type="ECO:0000313" key="1">
    <source>
        <dbReference type="EMBL" id="KAF2657617.1"/>
    </source>
</evidence>
<reference evidence="1" key="1">
    <citation type="journal article" date="2020" name="Stud. Mycol.">
        <title>101 Dothideomycetes genomes: a test case for predicting lifestyles and emergence of pathogens.</title>
        <authorList>
            <person name="Haridas S."/>
            <person name="Albert R."/>
            <person name="Binder M."/>
            <person name="Bloem J."/>
            <person name="Labutti K."/>
            <person name="Salamov A."/>
            <person name="Andreopoulos B."/>
            <person name="Baker S."/>
            <person name="Barry K."/>
            <person name="Bills G."/>
            <person name="Bluhm B."/>
            <person name="Cannon C."/>
            <person name="Castanera R."/>
            <person name="Culley D."/>
            <person name="Daum C."/>
            <person name="Ezra D."/>
            <person name="Gonzalez J."/>
            <person name="Henrissat B."/>
            <person name="Kuo A."/>
            <person name="Liang C."/>
            <person name="Lipzen A."/>
            <person name="Lutzoni F."/>
            <person name="Magnuson J."/>
            <person name="Mondo S."/>
            <person name="Nolan M."/>
            <person name="Ohm R."/>
            <person name="Pangilinan J."/>
            <person name="Park H.-J."/>
            <person name="Ramirez L."/>
            <person name="Alfaro M."/>
            <person name="Sun H."/>
            <person name="Tritt A."/>
            <person name="Yoshinaga Y."/>
            <person name="Zwiers L.-H."/>
            <person name="Turgeon B."/>
            <person name="Goodwin S."/>
            <person name="Spatafora J."/>
            <person name="Crous P."/>
            <person name="Grigoriev I."/>
        </authorList>
    </citation>
    <scope>NUCLEOTIDE SEQUENCE</scope>
    <source>
        <strain evidence="1">CBS 122681</strain>
    </source>
</reference>
<name>A0A6A6TEA3_9PLEO</name>